<evidence type="ECO:0000256" key="9">
    <source>
        <dbReference type="ARBA" id="ARBA00023224"/>
    </source>
</evidence>
<dbReference type="OrthoDB" id="6604226at2759"/>
<evidence type="ECO:0000256" key="10">
    <source>
        <dbReference type="RuleBase" id="RU351113"/>
    </source>
</evidence>
<comment type="caution">
    <text evidence="11">The sequence shown here is derived from an EMBL/GenBank/DDBJ whole genome shotgun (WGS) entry which is preliminary data.</text>
</comment>
<keyword evidence="9 10" id="KW-0807">Transducer</keyword>
<comment type="caution">
    <text evidence="10">Lacks conserved residue(s) required for the propagation of feature annotation.</text>
</comment>
<evidence type="ECO:0000256" key="3">
    <source>
        <dbReference type="ARBA" id="ARBA00022606"/>
    </source>
</evidence>
<evidence type="ECO:0000313" key="12">
    <source>
        <dbReference type="Proteomes" id="UP000786811"/>
    </source>
</evidence>
<evidence type="ECO:0000256" key="5">
    <source>
        <dbReference type="ARBA" id="ARBA00022725"/>
    </source>
</evidence>
<reference evidence="11" key="1">
    <citation type="submission" date="2021-04" db="EMBL/GenBank/DDBJ databases">
        <authorList>
            <person name="Chebbi M.A.C M."/>
        </authorList>
    </citation>
    <scope>NUCLEOTIDE SEQUENCE</scope>
</reference>
<keyword evidence="3 10" id="KW-0716">Sensory transduction</keyword>
<feature type="transmembrane region" description="Helical" evidence="10">
    <location>
        <begin position="331"/>
        <end position="350"/>
    </location>
</feature>
<keyword evidence="4 10" id="KW-0812">Transmembrane</keyword>
<dbReference type="GO" id="GO:0007165">
    <property type="term" value="P:signal transduction"/>
    <property type="evidence" value="ECO:0007669"/>
    <property type="project" value="UniProtKB-KW"/>
</dbReference>
<dbReference type="PANTHER" id="PTHR21137:SF35">
    <property type="entry name" value="ODORANT RECEPTOR 19A-RELATED"/>
    <property type="match status" value="1"/>
</dbReference>
<evidence type="ECO:0000256" key="7">
    <source>
        <dbReference type="ARBA" id="ARBA00023136"/>
    </source>
</evidence>
<keyword evidence="6 10" id="KW-1133">Transmembrane helix</keyword>
<feature type="transmembrane region" description="Helical" evidence="10">
    <location>
        <begin position="38"/>
        <end position="60"/>
    </location>
</feature>
<accession>A0A8J2HIJ8</accession>
<keyword evidence="2" id="KW-1003">Cell membrane</keyword>
<evidence type="ECO:0000256" key="6">
    <source>
        <dbReference type="ARBA" id="ARBA00022989"/>
    </source>
</evidence>
<keyword evidence="12" id="KW-1185">Reference proteome</keyword>
<evidence type="ECO:0000256" key="4">
    <source>
        <dbReference type="ARBA" id="ARBA00022692"/>
    </source>
</evidence>
<sequence>MYVEPATVVHILSILGRLTSTWPPDPKISRVSKLAREFLWSIFFLNVITLLVPLMLGAYFNRKEIISMMKSLSELTALGDVFFNLLICKIQRQQLHILLTEISDYIKMSKENKKVIFRKYVSRYFSFCAFVGLSYFQTAIAFSCGPIFMKQILPADTWYPFDIKPFSTRHYVIYIQQILAILQTGLGITVDFTVALLLSYSSTRLEILSQKLEEVSSNEDLKICIIEHQNCIRFVKQLSKPVKYIILKSNATMAMAVIFGAIPLIYAILSQFILMVVGGCLRLYISAWPADDLRAMSEKVAWSIYKSAWIGKSMEMQKSTLAMIRRAQKPLVISIVGVLPALTLQFYATFLSSTLSYFMTLRAVLGE</sequence>
<gene>
    <name evidence="11" type="ORF">HICCMSTLAB_LOCUS9003</name>
</gene>
<dbReference type="GO" id="GO:0005886">
    <property type="term" value="C:plasma membrane"/>
    <property type="evidence" value="ECO:0007669"/>
    <property type="project" value="UniProtKB-SubCell"/>
</dbReference>
<evidence type="ECO:0000256" key="2">
    <source>
        <dbReference type="ARBA" id="ARBA00022475"/>
    </source>
</evidence>
<proteinExistence type="inferred from homology"/>
<dbReference type="Proteomes" id="UP000786811">
    <property type="component" value="Unassembled WGS sequence"/>
</dbReference>
<comment type="subcellular location">
    <subcellularLocation>
        <location evidence="1 10">Cell membrane</location>
        <topology evidence="1 10">Multi-pass membrane protein</topology>
    </subcellularLocation>
</comment>
<name>A0A8J2HIJ8_COTCN</name>
<feature type="transmembrane region" description="Helical" evidence="10">
    <location>
        <begin position="124"/>
        <end position="149"/>
    </location>
</feature>
<keyword evidence="5 10" id="KW-0552">Olfaction</keyword>
<keyword evidence="7 10" id="KW-0472">Membrane</keyword>
<dbReference type="GO" id="GO:0004984">
    <property type="term" value="F:olfactory receptor activity"/>
    <property type="evidence" value="ECO:0007669"/>
    <property type="project" value="InterPro"/>
</dbReference>
<evidence type="ECO:0000256" key="8">
    <source>
        <dbReference type="ARBA" id="ARBA00023170"/>
    </source>
</evidence>
<keyword evidence="8 10" id="KW-0675">Receptor</keyword>
<organism evidence="11 12">
    <name type="scientific">Cotesia congregata</name>
    <name type="common">Parasitoid wasp</name>
    <name type="synonym">Apanteles congregatus</name>
    <dbReference type="NCBI Taxonomy" id="51543"/>
    <lineage>
        <taxon>Eukaryota</taxon>
        <taxon>Metazoa</taxon>
        <taxon>Ecdysozoa</taxon>
        <taxon>Arthropoda</taxon>
        <taxon>Hexapoda</taxon>
        <taxon>Insecta</taxon>
        <taxon>Pterygota</taxon>
        <taxon>Neoptera</taxon>
        <taxon>Endopterygota</taxon>
        <taxon>Hymenoptera</taxon>
        <taxon>Apocrita</taxon>
        <taxon>Ichneumonoidea</taxon>
        <taxon>Braconidae</taxon>
        <taxon>Microgastrinae</taxon>
        <taxon>Cotesia</taxon>
    </lineage>
</organism>
<dbReference type="InterPro" id="IPR004117">
    <property type="entry name" value="7tm6_olfct_rcpt"/>
</dbReference>
<dbReference type="EMBL" id="CAJNRD030001121">
    <property type="protein sequence ID" value="CAG5098040.1"/>
    <property type="molecule type" value="Genomic_DNA"/>
</dbReference>
<dbReference type="GO" id="GO:0005549">
    <property type="term" value="F:odorant binding"/>
    <property type="evidence" value="ECO:0007669"/>
    <property type="project" value="InterPro"/>
</dbReference>
<comment type="similarity">
    <text evidence="10">Belongs to the insect chemoreceptor superfamily. Heteromeric odorant receptor channel (TC 1.A.69) family.</text>
</comment>
<dbReference type="PANTHER" id="PTHR21137">
    <property type="entry name" value="ODORANT RECEPTOR"/>
    <property type="match status" value="1"/>
</dbReference>
<evidence type="ECO:0000256" key="1">
    <source>
        <dbReference type="ARBA" id="ARBA00004651"/>
    </source>
</evidence>
<protein>
    <recommendedName>
        <fullName evidence="10">Odorant receptor</fullName>
    </recommendedName>
</protein>
<feature type="transmembrane region" description="Helical" evidence="10">
    <location>
        <begin position="171"/>
        <end position="198"/>
    </location>
</feature>
<evidence type="ECO:0000313" key="11">
    <source>
        <dbReference type="EMBL" id="CAG5098040.1"/>
    </source>
</evidence>
<dbReference type="AlphaFoldDB" id="A0A8J2HIJ8"/>
<dbReference type="Pfam" id="PF02949">
    <property type="entry name" value="7tm_6"/>
    <property type="match status" value="1"/>
</dbReference>